<organism evidence="1 2">
    <name type="scientific">Streptomyces leeuwenhoekii</name>
    <dbReference type="NCBI Taxonomy" id="1437453"/>
    <lineage>
        <taxon>Bacteria</taxon>
        <taxon>Bacillati</taxon>
        <taxon>Actinomycetota</taxon>
        <taxon>Actinomycetes</taxon>
        <taxon>Kitasatosporales</taxon>
        <taxon>Streptomycetaceae</taxon>
        <taxon>Streptomyces</taxon>
    </lineage>
</organism>
<dbReference type="Proteomes" id="UP000037274">
    <property type="component" value="Unassembled WGS sequence"/>
</dbReference>
<name>A0ABR5HU78_STRLW</name>
<protein>
    <recommendedName>
        <fullName evidence="3">REase associating with pPIWI RE domain-containing protein</fullName>
    </recommendedName>
</protein>
<comment type="caution">
    <text evidence="1">The sequence shown here is derived from an EMBL/GenBank/DDBJ whole genome shotgun (WGS) entry which is preliminary data.</text>
</comment>
<keyword evidence="2" id="KW-1185">Reference proteome</keyword>
<dbReference type="RefSeq" id="WP_048573732.1">
    <property type="nucleotide sequence ID" value="NZ_LFEH01000094.1"/>
</dbReference>
<dbReference type="Gene3D" id="3.40.91.30">
    <property type="match status" value="1"/>
</dbReference>
<evidence type="ECO:0008006" key="3">
    <source>
        <dbReference type="Google" id="ProtNLM"/>
    </source>
</evidence>
<reference evidence="1 2" key="1">
    <citation type="submission" date="2015-06" db="EMBL/GenBank/DDBJ databases">
        <title>Draft genome sequence of Streptomyces leeuwenhoekii C58, which produces the novel lasso peptide, chaxapeptin.</title>
        <authorList>
            <person name="Yi Y."/>
            <person name="Hai D."/>
            <person name="Jaspars M."/>
            <person name="Sheng H."/>
            <person name="Rateb M.E."/>
            <person name="Bull A."/>
            <person name="Goodfellow M."/>
            <person name="Asenjo J.A."/>
            <person name="Ebel R."/>
        </authorList>
    </citation>
    <scope>NUCLEOTIDE SEQUENCE [LARGE SCALE GENOMIC DNA]</scope>
    <source>
        <strain evidence="1 2">C58</strain>
    </source>
</reference>
<proteinExistence type="predicted"/>
<sequence>MPIQPVETRYAGHRFRSRLEARWAVFFDALGVPWEYEPQGFELAPLPKETLARLAEEELRTPQLDDANHLGFYLPDFWLPAQDAWFEVKGADPSAEEWARLYRFMNLTDQRTFVAVGSIPDPRTIEEHGHPQEDGFEIYTYGDLHYAWTQCRWCGLFDLTFDARSARTRCRCHRTAYPDLNAPCCNGDKCYSGDAPQIIAAYTAARSARFEHGESGA</sequence>
<gene>
    <name evidence="1" type="ORF">ACH49_22440</name>
</gene>
<evidence type="ECO:0000313" key="1">
    <source>
        <dbReference type="EMBL" id="KMS74530.1"/>
    </source>
</evidence>
<dbReference type="EMBL" id="LFEH01000094">
    <property type="protein sequence ID" value="KMS74530.1"/>
    <property type="molecule type" value="Genomic_DNA"/>
</dbReference>
<accession>A0ABR5HU78</accession>
<evidence type="ECO:0000313" key="2">
    <source>
        <dbReference type="Proteomes" id="UP000037274"/>
    </source>
</evidence>